<dbReference type="PANTHER" id="PTHR11067">
    <property type="entry name" value="INOSINE TRIPHOSPHATE PYROPHOSPHATASE/HAM1 PROTEIN"/>
    <property type="match status" value="1"/>
</dbReference>
<dbReference type="AlphaFoldDB" id="A0A6M1RPX7"/>
<comment type="caution">
    <text evidence="10">Lacks conserved residue(s) required for the propagation of feature annotation.</text>
</comment>
<feature type="binding site" evidence="10">
    <location>
        <begin position="8"/>
        <end position="13"/>
    </location>
    <ligand>
        <name>substrate</name>
    </ligand>
</feature>
<keyword evidence="7 10" id="KW-0546">Nucleotide metabolism</keyword>
<dbReference type="HAMAP" id="MF_01405">
    <property type="entry name" value="Non_canon_purine_NTPase"/>
    <property type="match status" value="1"/>
</dbReference>
<keyword evidence="4 10" id="KW-0547">Nucleotide-binding</keyword>
<dbReference type="GO" id="GO:0009146">
    <property type="term" value="P:purine nucleoside triphosphate catabolic process"/>
    <property type="evidence" value="ECO:0007669"/>
    <property type="project" value="UniProtKB-UniRule"/>
</dbReference>
<keyword evidence="5 10" id="KW-0378">Hydrolase</keyword>
<evidence type="ECO:0000256" key="7">
    <source>
        <dbReference type="ARBA" id="ARBA00023080"/>
    </source>
</evidence>
<dbReference type="GO" id="GO:0035870">
    <property type="term" value="F:dITP diphosphatase activity"/>
    <property type="evidence" value="ECO:0007669"/>
    <property type="project" value="UniProtKB-UniRule"/>
</dbReference>
<dbReference type="SUPFAM" id="SSF52972">
    <property type="entry name" value="ITPase-like"/>
    <property type="match status" value="1"/>
</dbReference>
<comment type="catalytic activity">
    <reaction evidence="8 10">
        <text>dITP + H2O = dIMP + diphosphate + H(+)</text>
        <dbReference type="Rhea" id="RHEA:28342"/>
        <dbReference type="ChEBI" id="CHEBI:15377"/>
        <dbReference type="ChEBI" id="CHEBI:15378"/>
        <dbReference type="ChEBI" id="CHEBI:33019"/>
        <dbReference type="ChEBI" id="CHEBI:61194"/>
        <dbReference type="ChEBI" id="CHEBI:61382"/>
        <dbReference type="EC" id="3.6.1.66"/>
    </reaction>
</comment>
<keyword evidence="3 10" id="KW-0479">Metal-binding</keyword>
<name>A0A6M1RPX7_9BACT</name>
<evidence type="ECO:0000256" key="5">
    <source>
        <dbReference type="ARBA" id="ARBA00022801"/>
    </source>
</evidence>
<comment type="similarity">
    <text evidence="1 10 11">Belongs to the HAM1 NTPase family.</text>
</comment>
<dbReference type="GO" id="GO:0036222">
    <property type="term" value="F:XTP diphosphatase activity"/>
    <property type="evidence" value="ECO:0007669"/>
    <property type="project" value="UniProtKB-UniRule"/>
</dbReference>
<proteinExistence type="inferred from homology"/>
<feature type="binding site" evidence="10">
    <location>
        <position position="200"/>
    </location>
    <ligand>
        <name>substrate</name>
    </ligand>
</feature>
<evidence type="ECO:0000256" key="1">
    <source>
        <dbReference type="ARBA" id="ARBA00008023"/>
    </source>
</evidence>
<keyword evidence="13" id="KW-1185">Reference proteome</keyword>
<sequence length="228" mass="25120">METLVLATRNRHKVEEIRAILGDRLRYRVLTDWPDAPELLETGRTFAENATLKATQVLAWLARRAVNSGEPDPGTPWWVLADDSGLEVDALGGAPGVDSARFAALDTGAPGNSPDAENNAKLLRLLAGVPAERRTARFRCVLALARWPDPLPVEPVRLFEGVCEGRIRQTPSGTHGFGYDPLFVPEGYDRTFAELGSDIKNRISHRARALDALARWWTQHRHTAGATV</sequence>
<dbReference type="Gene3D" id="3.90.950.10">
    <property type="match status" value="1"/>
</dbReference>
<comment type="function">
    <text evidence="10">Pyrophosphatase that catalyzes the hydrolysis of nucleoside triphosphates to their monophosphate derivatives, with a high preference for the non-canonical purine nucleotides XTP (xanthosine triphosphate), dITP (deoxyinosine triphosphate) and ITP. Seems to function as a house-cleaning enzyme that removes non-canonical purine nucleotides from the nucleotide pool, thus preventing their incorporation into DNA/RNA and avoiding chromosomal lesions.</text>
</comment>
<comment type="catalytic activity">
    <reaction evidence="9 10">
        <text>XTP + H2O = XMP + diphosphate + H(+)</text>
        <dbReference type="Rhea" id="RHEA:28610"/>
        <dbReference type="ChEBI" id="CHEBI:15377"/>
        <dbReference type="ChEBI" id="CHEBI:15378"/>
        <dbReference type="ChEBI" id="CHEBI:33019"/>
        <dbReference type="ChEBI" id="CHEBI:57464"/>
        <dbReference type="ChEBI" id="CHEBI:61314"/>
        <dbReference type="EC" id="3.6.1.66"/>
    </reaction>
</comment>
<evidence type="ECO:0000256" key="4">
    <source>
        <dbReference type="ARBA" id="ARBA00022741"/>
    </source>
</evidence>
<dbReference type="CDD" id="cd00515">
    <property type="entry name" value="HAM1"/>
    <property type="match status" value="1"/>
</dbReference>
<feature type="active site" description="Proton acceptor" evidence="10">
    <location>
        <position position="83"/>
    </location>
</feature>
<evidence type="ECO:0000256" key="10">
    <source>
        <dbReference type="HAMAP-Rule" id="MF_01405"/>
    </source>
</evidence>
<evidence type="ECO:0000256" key="9">
    <source>
        <dbReference type="ARBA" id="ARBA00052017"/>
    </source>
</evidence>
<dbReference type="GO" id="GO:0005829">
    <property type="term" value="C:cytosol"/>
    <property type="evidence" value="ECO:0007669"/>
    <property type="project" value="TreeGrafter"/>
</dbReference>
<evidence type="ECO:0000256" key="11">
    <source>
        <dbReference type="RuleBase" id="RU003781"/>
    </source>
</evidence>
<comment type="caution">
    <text evidence="12">The sequence shown here is derived from an EMBL/GenBank/DDBJ whole genome shotgun (WGS) entry which is preliminary data.</text>
</comment>
<evidence type="ECO:0000256" key="6">
    <source>
        <dbReference type="ARBA" id="ARBA00022842"/>
    </source>
</evidence>
<dbReference type="GO" id="GO:0000166">
    <property type="term" value="F:nucleotide binding"/>
    <property type="evidence" value="ECO:0007669"/>
    <property type="project" value="UniProtKB-KW"/>
</dbReference>
<comment type="subunit">
    <text evidence="2 10">Homodimer.</text>
</comment>
<protein>
    <recommendedName>
        <fullName evidence="10">dITP/XTP pyrophosphatase</fullName>
        <ecNumber evidence="10">3.6.1.66</ecNumber>
    </recommendedName>
    <alternativeName>
        <fullName evidence="10">Non-canonical purine NTP pyrophosphatase</fullName>
    </alternativeName>
    <alternativeName>
        <fullName evidence="10">Non-standard purine NTP pyrophosphatase</fullName>
    </alternativeName>
    <alternativeName>
        <fullName evidence="10">Nucleoside-triphosphate diphosphatase</fullName>
    </alternativeName>
    <alternativeName>
        <fullName evidence="10">Nucleoside-triphosphate pyrophosphatase</fullName>
        <shortName evidence="10">NTPase</shortName>
    </alternativeName>
</protein>
<evidence type="ECO:0000313" key="13">
    <source>
        <dbReference type="Proteomes" id="UP000477311"/>
    </source>
</evidence>
<dbReference type="EMBL" id="JAAKYA010000053">
    <property type="protein sequence ID" value="NGO39569.1"/>
    <property type="molecule type" value="Genomic_DNA"/>
</dbReference>
<reference evidence="12 13" key="1">
    <citation type="submission" date="2020-02" db="EMBL/GenBank/DDBJ databases">
        <title>Draft genome sequence of Limisphaera ngatamarikiensis NGM72.4T, a thermophilic Verrucomicrobia grouped in subdivision 3.</title>
        <authorList>
            <person name="Carere C.R."/>
            <person name="Steen J."/>
            <person name="Hugenholtz P."/>
            <person name="Stott M.B."/>
        </authorList>
    </citation>
    <scope>NUCLEOTIDE SEQUENCE [LARGE SCALE GENOMIC DNA]</scope>
    <source>
        <strain evidence="12 13">NGM72.4</strain>
    </source>
</reference>
<dbReference type="FunFam" id="3.90.950.10:FF:000001">
    <property type="entry name" value="dITP/XTP pyrophosphatase"/>
    <property type="match status" value="1"/>
</dbReference>
<dbReference type="InterPro" id="IPR029001">
    <property type="entry name" value="ITPase-like_fam"/>
</dbReference>
<dbReference type="GO" id="GO:0036220">
    <property type="term" value="F:ITP diphosphatase activity"/>
    <property type="evidence" value="ECO:0007669"/>
    <property type="project" value="UniProtKB-UniRule"/>
</dbReference>
<accession>A0A6M1RPX7</accession>
<dbReference type="GO" id="GO:0046872">
    <property type="term" value="F:metal ion binding"/>
    <property type="evidence" value="ECO:0007669"/>
    <property type="project" value="UniProtKB-KW"/>
</dbReference>
<evidence type="ECO:0000256" key="3">
    <source>
        <dbReference type="ARBA" id="ARBA00022723"/>
    </source>
</evidence>
<feature type="binding site" evidence="10">
    <location>
        <position position="83"/>
    </location>
    <ligand>
        <name>Mg(2+)</name>
        <dbReference type="ChEBI" id="CHEBI:18420"/>
    </ligand>
</feature>
<dbReference type="GO" id="GO:0017111">
    <property type="term" value="F:ribonucleoside triphosphate phosphatase activity"/>
    <property type="evidence" value="ECO:0007669"/>
    <property type="project" value="InterPro"/>
</dbReference>
<dbReference type="Proteomes" id="UP000477311">
    <property type="component" value="Unassembled WGS sequence"/>
</dbReference>
<dbReference type="NCBIfam" id="TIGR00042">
    <property type="entry name" value="RdgB/HAM1 family non-canonical purine NTP pyrophosphatase"/>
    <property type="match status" value="1"/>
</dbReference>
<keyword evidence="6 10" id="KW-0460">Magnesium</keyword>
<dbReference type="InterPro" id="IPR020922">
    <property type="entry name" value="dITP/XTP_pyrophosphatase"/>
</dbReference>
<feature type="binding site" evidence="10">
    <location>
        <position position="84"/>
    </location>
    <ligand>
        <name>substrate</name>
    </ligand>
</feature>
<dbReference type="InterPro" id="IPR002637">
    <property type="entry name" value="RdgB/HAM1"/>
</dbReference>
<evidence type="ECO:0000313" key="12">
    <source>
        <dbReference type="EMBL" id="NGO39569.1"/>
    </source>
</evidence>
<evidence type="ECO:0000256" key="2">
    <source>
        <dbReference type="ARBA" id="ARBA00011738"/>
    </source>
</evidence>
<dbReference type="RefSeq" id="WP_165107658.1">
    <property type="nucleotide sequence ID" value="NZ_JAAKYA010000053.1"/>
</dbReference>
<comment type="catalytic activity">
    <reaction evidence="10">
        <text>ITP + H2O = IMP + diphosphate + H(+)</text>
        <dbReference type="Rhea" id="RHEA:29399"/>
        <dbReference type="ChEBI" id="CHEBI:15377"/>
        <dbReference type="ChEBI" id="CHEBI:15378"/>
        <dbReference type="ChEBI" id="CHEBI:33019"/>
        <dbReference type="ChEBI" id="CHEBI:58053"/>
        <dbReference type="ChEBI" id="CHEBI:61402"/>
        <dbReference type="EC" id="3.6.1.66"/>
    </reaction>
</comment>
<dbReference type="PANTHER" id="PTHR11067:SF9">
    <property type="entry name" value="INOSINE TRIPHOSPHATE PYROPHOSPHATASE"/>
    <property type="match status" value="1"/>
</dbReference>
<evidence type="ECO:0000256" key="8">
    <source>
        <dbReference type="ARBA" id="ARBA00051875"/>
    </source>
</evidence>
<comment type="cofactor">
    <cofactor evidence="10">
        <name>Mg(2+)</name>
        <dbReference type="ChEBI" id="CHEBI:18420"/>
    </cofactor>
    <text evidence="10">Binds 1 Mg(2+) ion per subunit.</text>
</comment>
<gene>
    <name evidence="12" type="primary">rdgB</name>
    <name evidence="12" type="ORF">G4L39_09200</name>
</gene>
<feature type="binding site" evidence="10">
    <location>
        <begin position="205"/>
        <end position="206"/>
    </location>
    <ligand>
        <name>substrate</name>
    </ligand>
</feature>
<feature type="binding site" evidence="10">
    <location>
        <begin position="177"/>
        <end position="180"/>
    </location>
    <ligand>
        <name>substrate</name>
    </ligand>
</feature>
<organism evidence="12 13">
    <name type="scientific">Limisphaera ngatamarikiensis</name>
    <dbReference type="NCBI Taxonomy" id="1324935"/>
    <lineage>
        <taxon>Bacteria</taxon>
        <taxon>Pseudomonadati</taxon>
        <taxon>Verrucomicrobiota</taxon>
        <taxon>Verrucomicrobiia</taxon>
        <taxon>Limisphaerales</taxon>
        <taxon>Limisphaeraceae</taxon>
        <taxon>Limisphaera</taxon>
    </lineage>
</organism>
<dbReference type="GO" id="GO:0009117">
    <property type="term" value="P:nucleotide metabolic process"/>
    <property type="evidence" value="ECO:0007669"/>
    <property type="project" value="UniProtKB-KW"/>
</dbReference>
<dbReference type="Pfam" id="PF01725">
    <property type="entry name" value="Ham1p_like"/>
    <property type="match status" value="1"/>
</dbReference>
<dbReference type="EC" id="3.6.1.66" evidence="10"/>